<dbReference type="EMBL" id="DS113819">
    <property type="protein sequence ID" value="EAX95182.1"/>
    <property type="molecule type" value="Genomic_DNA"/>
</dbReference>
<dbReference type="InterPro" id="IPR008271">
    <property type="entry name" value="Ser/Thr_kinase_AS"/>
</dbReference>
<keyword evidence="5" id="KW-0067">ATP-binding</keyword>
<dbReference type="SUPFAM" id="SSF56112">
    <property type="entry name" value="Protein kinase-like (PK-like)"/>
    <property type="match status" value="1"/>
</dbReference>
<evidence type="ECO:0000256" key="4">
    <source>
        <dbReference type="ARBA" id="ARBA00022777"/>
    </source>
</evidence>
<keyword evidence="8" id="KW-1185">Reference proteome</keyword>
<dbReference type="STRING" id="5722.A2FIS9"/>
<dbReference type="SMART" id="SM00220">
    <property type="entry name" value="S_TKc"/>
    <property type="match status" value="1"/>
</dbReference>
<evidence type="ECO:0000313" key="8">
    <source>
        <dbReference type="Proteomes" id="UP000001542"/>
    </source>
</evidence>
<dbReference type="GO" id="GO:0005737">
    <property type="term" value="C:cytoplasm"/>
    <property type="evidence" value="ECO:0000318"/>
    <property type="project" value="GO_Central"/>
</dbReference>
<dbReference type="InterPro" id="IPR000719">
    <property type="entry name" value="Prot_kinase_dom"/>
</dbReference>
<dbReference type="Pfam" id="PF00069">
    <property type="entry name" value="Pkinase"/>
    <property type="match status" value="1"/>
</dbReference>
<accession>A2FIS9</accession>
<keyword evidence="4 7" id="KW-0418">Kinase</keyword>
<dbReference type="PANTHER" id="PTHR24346:SF82">
    <property type="entry name" value="KP78A-RELATED"/>
    <property type="match status" value="1"/>
</dbReference>
<dbReference type="FunFam" id="1.10.510.10:FF:002485">
    <property type="match status" value="1"/>
</dbReference>
<dbReference type="eggNOG" id="KOG4717">
    <property type="taxonomic scope" value="Eukaryota"/>
</dbReference>
<name>A2FIS9_TRIV3</name>
<dbReference type="VEuPathDB" id="TrichDB:TVAG_032490"/>
<dbReference type="VEuPathDB" id="TrichDB:TVAGG3_0487930"/>
<evidence type="ECO:0000259" key="6">
    <source>
        <dbReference type="PROSITE" id="PS50011"/>
    </source>
</evidence>
<evidence type="ECO:0000313" key="7">
    <source>
        <dbReference type="EMBL" id="EAX95182.1"/>
    </source>
</evidence>
<dbReference type="PANTHER" id="PTHR24346">
    <property type="entry name" value="MAP/MICROTUBULE AFFINITY-REGULATING KINASE"/>
    <property type="match status" value="1"/>
</dbReference>
<dbReference type="SMR" id="A2FIS9"/>
<evidence type="ECO:0000256" key="5">
    <source>
        <dbReference type="ARBA" id="ARBA00022840"/>
    </source>
</evidence>
<keyword evidence="2" id="KW-0808">Transferase</keyword>
<dbReference type="GO" id="GO:0035556">
    <property type="term" value="P:intracellular signal transduction"/>
    <property type="evidence" value="ECO:0000318"/>
    <property type="project" value="GO_Central"/>
</dbReference>
<dbReference type="PROSITE" id="PS50011">
    <property type="entry name" value="PROTEIN_KINASE_DOM"/>
    <property type="match status" value="1"/>
</dbReference>
<sequence length="272" mass="31209">MFDNQRYEQIREIFHGENTVAVWCCSDKRTGKKVVIKSFPKEVIDNSFYENELHITELAQGDNIIQLLDRFETQVSYNLVLEQGECDLFDYIMNNGPISEAKFMNTFGDLSKALERLHHRNILHKDIKPENIVIVGDSYSFIDFGLSEIMSNVNQNNAFVGTTLFTAPEVVLNKSYTPDSDIYSFGIVMFFALSGELPFDCENSFQYVMNQINTPPDMNALCNRHISQQIILVIQRMLSPSPKDRPSISEIISTLWPQQNVTIDNNASNLWE</sequence>
<dbReference type="AlphaFoldDB" id="A2FIS9"/>
<dbReference type="InParanoid" id="A2FIS9"/>
<evidence type="ECO:0000256" key="2">
    <source>
        <dbReference type="ARBA" id="ARBA00022679"/>
    </source>
</evidence>
<dbReference type="Proteomes" id="UP000001542">
    <property type="component" value="Unassembled WGS sequence"/>
</dbReference>
<reference evidence="7" key="1">
    <citation type="submission" date="2006-10" db="EMBL/GenBank/DDBJ databases">
        <authorList>
            <person name="Amadeo P."/>
            <person name="Zhao Q."/>
            <person name="Wortman J."/>
            <person name="Fraser-Liggett C."/>
            <person name="Carlton J."/>
        </authorList>
    </citation>
    <scope>NUCLEOTIDE SEQUENCE</scope>
    <source>
        <strain evidence="7">G3</strain>
    </source>
</reference>
<dbReference type="PIRSF" id="PIRSF000654">
    <property type="entry name" value="Integrin-linked_kinase"/>
    <property type="match status" value="1"/>
</dbReference>
<keyword evidence="1" id="KW-0723">Serine/threonine-protein kinase</keyword>
<organism evidence="7 8">
    <name type="scientific">Trichomonas vaginalis (strain ATCC PRA-98 / G3)</name>
    <dbReference type="NCBI Taxonomy" id="412133"/>
    <lineage>
        <taxon>Eukaryota</taxon>
        <taxon>Metamonada</taxon>
        <taxon>Parabasalia</taxon>
        <taxon>Trichomonadida</taxon>
        <taxon>Trichomonadidae</taxon>
        <taxon>Trichomonas</taxon>
    </lineage>
</organism>
<proteinExistence type="predicted"/>
<evidence type="ECO:0000256" key="3">
    <source>
        <dbReference type="ARBA" id="ARBA00022741"/>
    </source>
</evidence>
<dbReference type="InterPro" id="IPR011009">
    <property type="entry name" value="Kinase-like_dom_sf"/>
</dbReference>
<dbReference type="PROSITE" id="PS00108">
    <property type="entry name" value="PROTEIN_KINASE_ST"/>
    <property type="match status" value="1"/>
</dbReference>
<dbReference type="GO" id="GO:0005524">
    <property type="term" value="F:ATP binding"/>
    <property type="evidence" value="ECO:0007669"/>
    <property type="project" value="UniProtKB-KW"/>
</dbReference>
<reference evidence="7" key="2">
    <citation type="journal article" date="2007" name="Science">
        <title>Draft genome sequence of the sexually transmitted pathogen Trichomonas vaginalis.</title>
        <authorList>
            <person name="Carlton J.M."/>
            <person name="Hirt R.P."/>
            <person name="Silva J.C."/>
            <person name="Delcher A.L."/>
            <person name="Schatz M."/>
            <person name="Zhao Q."/>
            <person name="Wortman J.R."/>
            <person name="Bidwell S.L."/>
            <person name="Alsmark U.C.M."/>
            <person name="Besteiro S."/>
            <person name="Sicheritz-Ponten T."/>
            <person name="Noel C.J."/>
            <person name="Dacks J.B."/>
            <person name="Foster P.G."/>
            <person name="Simillion C."/>
            <person name="Van de Peer Y."/>
            <person name="Miranda-Saavedra D."/>
            <person name="Barton G.J."/>
            <person name="Westrop G.D."/>
            <person name="Mueller S."/>
            <person name="Dessi D."/>
            <person name="Fiori P.L."/>
            <person name="Ren Q."/>
            <person name="Paulsen I."/>
            <person name="Zhang H."/>
            <person name="Bastida-Corcuera F.D."/>
            <person name="Simoes-Barbosa A."/>
            <person name="Brown M.T."/>
            <person name="Hayes R.D."/>
            <person name="Mukherjee M."/>
            <person name="Okumura C.Y."/>
            <person name="Schneider R."/>
            <person name="Smith A.J."/>
            <person name="Vanacova S."/>
            <person name="Villalvazo M."/>
            <person name="Haas B.J."/>
            <person name="Pertea M."/>
            <person name="Feldblyum T.V."/>
            <person name="Utterback T.R."/>
            <person name="Shu C.L."/>
            <person name="Osoegawa K."/>
            <person name="de Jong P.J."/>
            <person name="Hrdy I."/>
            <person name="Horvathova L."/>
            <person name="Zubacova Z."/>
            <person name="Dolezal P."/>
            <person name="Malik S.B."/>
            <person name="Logsdon J.M. Jr."/>
            <person name="Henze K."/>
            <person name="Gupta A."/>
            <person name="Wang C.C."/>
            <person name="Dunne R.L."/>
            <person name="Upcroft J.A."/>
            <person name="Upcroft P."/>
            <person name="White O."/>
            <person name="Salzberg S.L."/>
            <person name="Tang P."/>
            <person name="Chiu C.-H."/>
            <person name="Lee Y.-S."/>
            <person name="Embley T.M."/>
            <person name="Coombs G.H."/>
            <person name="Mottram J.C."/>
            <person name="Tachezy J."/>
            <person name="Fraser-Liggett C.M."/>
            <person name="Johnson P.J."/>
        </authorList>
    </citation>
    <scope>NUCLEOTIDE SEQUENCE [LARGE SCALE GENOMIC DNA]</scope>
    <source>
        <strain evidence="7">G3</strain>
    </source>
</reference>
<dbReference type="Gene3D" id="1.10.510.10">
    <property type="entry name" value="Transferase(Phosphotransferase) domain 1"/>
    <property type="match status" value="1"/>
</dbReference>
<feature type="domain" description="Protein kinase" evidence="6">
    <location>
        <begin position="7"/>
        <end position="257"/>
    </location>
</feature>
<dbReference type="KEGG" id="tva:4752924"/>
<evidence type="ECO:0000256" key="1">
    <source>
        <dbReference type="ARBA" id="ARBA00022527"/>
    </source>
</evidence>
<dbReference type="RefSeq" id="XP_001308112.1">
    <property type="nucleotide sequence ID" value="XM_001308111.1"/>
</dbReference>
<keyword evidence="3" id="KW-0547">Nucleotide-binding</keyword>
<dbReference type="GO" id="GO:0004674">
    <property type="term" value="F:protein serine/threonine kinase activity"/>
    <property type="evidence" value="ECO:0000318"/>
    <property type="project" value="GO_Central"/>
</dbReference>
<protein>
    <submittedName>
        <fullName evidence="7">CAMK family protein kinase</fullName>
    </submittedName>
</protein>
<dbReference type="OrthoDB" id="4062651at2759"/>
<gene>
    <name evidence="7" type="ORF">TVAG_032490</name>
</gene>